<dbReference type="EMBL" id="VSRR010010492">
    <property type="protein sequence ID" value="MPC51897.1"/>
    <property type="molecule type" value="Genomic_DNA"/>
</dbReference>
<dbReference type="Proteomes" id="UP000324222">
    <property type="component" value="Unassembled WGS sequence"/>
</dbReference>
<protein>
    <submittedName>
        <fullName evidence="1">Uncharacterized protein</fullName>
    </submittedName>
</protein>
<name>A0A5B7G2W4_PORTR</name>
<reference evidence="1 2" key="1">
    <citation type="submission" date="2019-05" db="EMBL/GenBank/DDBJ databases">
        <title>Another draft genome of Portunus trituberculatus and its Hox gene families provides insights of decapod evolution.</title>
        <authorList>
            <person name="Jeong J.-H."/>
            <person name="Song I."/>
            <person name="Kim S."/>
            <person name="Choi T."/>
            <person name="Kim D."/>
            <person name="Ryu S."/>
            <person name="Kim W."/>
        </authorList>
    </citation>
    <scope>NUCLEOTIDE SEQUENCE [LARGE SCALE GENOMIC DNA]</scope>
    <source>
        <tissue evidence="1">Muscle</tissue>
    </source>
</reference>
<organism evidence="1 2">
    <name type="scientific">Portunus trituberculatus</name>
    <name type="common">Swimming crab</name>
    <name type="synonym">Neptunus trituberculatus</name>
    <dbReference type="NCBI Taxonomy" id="210409"/>
    <lineage>
        <taxon>Eukaryota</taxon>
        <taxon>Metazoa</taxon>
        <taxon>Ecdysozoa</taxon>
        <taxon>Arthropoda</taxon>
        <taxon>Crustacea</taxon>
        <taxon>Multicrustacea</taxon>
        <taxon>Malacostraca</taxon>
        <taxon>Eumalacostraca</taxon>
        <taxon>Eucarida</taxon>
        <taxon>Decapoda</taxon>
        <taxon>Pleocyemata</taxon>
        <taxon>Brachyura</taxon>
        <taxon>Eubrachyura</taxon>
        <taxon>Portunoidea</taxon>
        <taxon>Portunidae</taxon>
        <taxon>Portuninae</taxon>
        <taxon>Portunus</taxon>
    </lineage>
</organism>
<gene>
    <name evidence="1" type="ORF">E2C01_045754</name>
</gene>
<sequence length="70" mass="8510">MEEAGDHYTRIPVKKDVHPGVRKEWKLLRETEEREKERPENVCCVIRLDIRQRKLYCDNDVIDCWNPPFL</sequence>
<keyword evidence="2" id="KW-1185">Reference proteome</keyword>
<dbReference type="AlphaFoldDB" id="A0A5B7G2W4"/>
<proteinExistence type="predicted"/>
<accession>A0A5B7G2W4</accession>
<comment type="caution">
    <text evidence="1">The sequence shown here is derived from an EMBL/GenBank/DDBJ whole genome shotgun (WGS) entry which is preliminary data.</text>
</comment>
<evidence type="ECO:0000313" key="2">
    <source>
        <dbReference type="Proteomes" id="UP000324222"/>
    </source>
</evidence>
<evidence type="ECO:0000313" key="1">
    <source>
        <dbReference type="EMBL" id="MPC51897.1"/>
    </source>
</evidence>